<dbReference type="Proteomes" id="UP000002220">
    <property type="component" value="Plasmid pPLIM01"/>
</dbReference>
<protein>
    <submittedName>
        <fullName evidence="2">Phage terminase, small subunit, P27 family</fullName>
    </submittedName>
</protein>
<dbReference type="EMBL" id="CP001745">
    <property type="protein sequence ID" value="ADG70056.1"/>
    <property type="molecule type" value="Genomic_DNA"/>
</dbReference>
<gene>
    <name evidence="2" type="ordered locus">Plim_4249</name>
</gene>
<accession>D5SZD6</accession>
<keyword evidence="3" id="KW-1185">Reference proteome</keyword>
<dbReference type="OrthoDB" id="214483at2"/>
<evidence type="ECO:0000313" key="3">
    <source>
        <dbReference type="Proteomes" id="UP000002220"/>
    </source>
</evidence>
<dbReference type="AlphaFoldDB" id="D5SZD6"/>
<feature type="region of interest" description="Disordered" evidence="1">
    <location>
        <begin position="1"/>
        <end position="20"/>
    </location>
</feature>
<dbReference type="HOGENOM" id="CLU_107958_4_0_0"/>
<name>D5SZD6_PLAL2</name>
<dbReference type="Pfam" id="PF05119">
    <property type="entry name" value="Terminase_4"/>
    <property type="match status" value="1"/>
</dbReference>
<dbReference type="NCBIfam" id="TIGR01558">
    <property type="entry name" value="sm_term_P27"/>
    <property type="match status" value="1"/>
</dbReference>
<dbReference type="InterPro" id="IPR006448">
    <property type="entry name" value="Phage_term_ssu_P27"/>
</dbReference>
<dbReference type="KEGG" id="plm:Plim_4249"/>
<dbReference type="eggNOG" id="COG3747">
    <property type="taxonomic scope" value="Bacteria"/>
</dbReference>
<geneLocation type="plasmid" evidence="2 3">
    <name>pPLIM01</name>
</geneLocation>
<keyword evidence="2" id="KW-0614">Plasmid</keyword>
<proteinExistence type="predicted"/>
<reference evidence="2 3" key="1">
    <citation type="journal article" date="2010" name="Stand. Genomic Sci.">
        <title>Complete genome sequence of Planctomyces limnophilus type strain (Mu 290).</title>
        <authorList>
            <person name="Labutti K."/>
            <person name="Sikorski J."/>
            <person name="Schneider S."/>
            <person name="Nolan M."/>
            <person name="Lucas S."/>
            <person name="Glavina Del Rio T."/>
            <person name="Tice H."/>
            <person name="Cheng J.F."/>
            <person name="Goodwin L."/>
            <person name="Pitluck S."/>
            <person name="Liolios K."/>
            <person name="Ivanova N."/>
            <person name="Mavromatis K."/>
            <person name="Mikhailova N."/>
            <person name="Pati A."/>
            <person name="Chen A."/>
            <person name="Palaniappan K."/>
            <person name="Land M."/>
            <person name="Hauser L."/>
            <person name="Chang Y.J."/>
            <person name="Jeffries C.D."/>
            <person name="Tindall B.J."/>
            <person name="Rohde M."/>
            <person name="Goker M."/>
            <person name="Woyke T."/>
            <person name="Bristow J."/>
            <person name="Eisen J.A."/>
            <person name="Markowitz V."/>
            <person name="Hugenholtz P."/>
            <person name="Kyrpides N.C."/>
            <person name="Klenk H.P."/>
            <person name="Lapidus A."/>
        </authorList>
    </citation>
    <scope>NUCLEOTIDE SEQUENCE [LARGE SCALE GENOMIC DNA]</scope>
    <source>
        <strain evidence="3">ATCC 43296 / DSM 3776 / IFAM 1008 / 290</strain>
        <plasmid evidence="2 3">pPLIM01</plasmid>
    </source>
</reference>
<evidence type="ECO:0000313" key="2">
    <source>
        <dbReference type="EMBL" id="ADG70056.1"/>
    </source>
</evidence>
<evidence type="ECO:0000256" key="1">
    <source>
        <dbReference type="SAM" id="MobiDB-lite"/>
    </source>
</evidence>
<sequence>MPKRGPKKKPAEAHLAAGTYREDRHATIKMPVDDFPEPPDWLGEHGLNEWRRLQPILSSRGLLTEVDWMAFSLLCQAWHDYIEATQKVAAEGIIAIGGGENGSEYQAPAVGVANKAWQRVIKGCQEFGCTPSARTGIVPKGGDGSEGEGSDQKARGVVGF</sequence>
<organism evidence="2 3">
    <name type="scientific">Planctopirus limnophila (strain ATCC 43296 / DSM 3776 / IFAM 1008 / Mu 290)</name>
    <name type="common">Planctomyces limnophilus</name>
    <dbReference type="NCBI Taxonomy" id="521674"/>
    <lineage>
        <taxon>Bacteria</taxon>
        <taxon>Pseudomonadati</taxon>
        <taxon>Planctomycetota</taxon>
        <taxon>Planctomycetia</taxon>
        <taxon>Planctomycetales</taxon>
        <taxon>Planctomycetaceae</taxon>
        <taxon>Planctopirus</taxon>
    </lineage>
</organism>
<feature type="region of interest" description="Disordered" evidence="1">
    <location>
        <begin position="135"/>
        <end position="160"/>
    </location>
</feature>